<evidence type="ECO:0000313" key="3">
    <source>
        <dbReference type="Proteomes" id="UP001196843"/>
    </source>
</evidence>
<keyword evidence="3" id="KW-1185">Reference proteome</keyword>
<evidence type="ECO:0000256" key="1">
    <source>
        <dbReference type="SAM" id="Phobius"/>
    </source>
</evidence>
<keyword evidence="1" id="KW-1133">Transmembrane helix</keyword>
<keyword evidence="1" id="KW-0812">Transmembrane</keyword>
<name>A0ABS7HMZ8_9MICO</name>
<evidence type="ECO:0000313" key="2">
    <source>
        <dbReference type="EMBL" id="MBW9094033.1"/>
    </source>
</evidence>
<feature type="transmembrane region" description="Helical" evidence="1">
    <location>
        <begin position="67"/>
        <end position="86"/>
    </location>
</feature>
<reference evidence="2 3" key="1">
    <citation type="journal article" date="2021" name="MBio">
        <title>Poor Competitiveness of Bradyrhizobium in Pigeon Pea Root Colonization in Indian Soils.</title>
        <authorList>
            <person name="Chalasani D."/>
            <person name="Basu A."/>
            <person name="Pullabhotla S.V.S.R.N."/>
            <person name="Jorrin B."/>
            <person name="Neal A.L."/>
            <person name="Poole P.S."/>
            <person name="Podile A.R."/>
            <person name="Tkacz A."/>
        </authorList>
    </citation>
    <scope>NUCLEOTIDE SEQUENCE [LARGE SCALE GENOMIC DNA]</scope>
    <source>
        <strain evidence="2 3">HU14</strain>
    </source>
</reference>
<dbReference type="Proteomes" id="UP001196843">
    <property type="component" value="Unassembled WGS sequence"/>
</dbReference>
<protein>
    <submittedName>
        <fullName evidence="2">Uncharacterized protein</fullName>
    </submittedName>
</protein>
<organism evidence="2 3">
    <name type="scientific">Microbacterium jejuense</name>
    <dbReference type="NCBI Taxonomy" id="1263637"/>
    <lineage>
        <taxon>Bacteria</taxon>
        <taxon>Bacillati</taxon>
        <taxon>Actinomycetota</taxon>
        <taxon>Actinomycetes</taxon>
        <taxon>Micrococcales</taxon>
        <taxon>Microbacteriaceae</taxon>
        <taxon>Microbacterium</taxon>
    </lineage>
</organism>
<accession>A0ABS7HMZ8</accession>
<dbReference type="EMBL" id="JAEUAW010000006">
    <property type="protein sequence ID" value="MBW9094033.1"/>
    <property type="molecule type" value="Genomic_DNA"/>
</dbReference>
<dbReference type="RefSeq" id="WP_220300743.1">
    <property type="nucleotide sequence ID" value="NZ_JAEUAW010000006.1"/>
</dbReference>
<feature type="transmembrane region" description="Helical" evidence="1">
    <location>
        <begin position="6"/>
        <end position="26"/>
    </location>
</feature>
<feature type="transmembrane region" description="Helical" evidence="1">
    <location>
        <begin position="92"/>
        <end position="113"/>
    </location>
</feature>
<feature type="transmembrane region" description="Helical" evidence="1">
    <location>
        <begin position="230"/>
        <end position="249"/>
    </location>
</feature>
<sequence length="305" mass="32404">MDRTTLSFNIAFMAIFAVVLLVLLVVMTRPASCYRRADAMSVRLRLPYGTAATRDVVAARSRRGTTWALTAALIGLCAAVPFLATPLAREPYFLLIAVLPCIVLPTATANVVINLRERLFHPAPDVPRIARLTRMRSRDYLGSAGARVPWVLAGVLAFALVAIIAVSTAAPGRLAPSAVSAFVAAAALTLCLHAARPFLDRLVLDRPQPAADTLELAWDDAFRTETLRSLALAACQLSGIAIGMGAIAIAPTATLWAAVAMQLPTWGAIVPQFVYVGWNGRPLQPALYPDWLRAPAGSAVEGSAA</sequence>
<feature type="transmembrane region" description="Helical" evidence="1">
    <location>
        <begin position="144"/>
        <end position="166"/>
    </location>
</feature>
<proteinExistence type="predicted"/>
<gene>
    <name evidence="2" type="ORF">JNB62_10095</name>
</gene>
<comment type="caution">
    <text evidence="2">The sequence shown here is derived from an EMBL/GenBank/DDBJ whole genome shotgun (WGS) entry which is preliminary data.</text>
</comment>
<feature type="transmembrane region" description="Helical" evidence="1">
    <location>
        <begin position="178"/>
        <end position="199"/>
    </location>
</feature>
<keyword evidence="1" id="KW-0472">Membrane</keyword>